<evidence type="ECO:0000256" key="7">
    <source>
        <dbReference type="SAM" id="MobiDB-lite"/>
    </source>
</evidence>
<protein>
    <recommendedName>
        <fullName evidence="6">Synaptogyrin</fullName>
    </recommendedName>
</protein>
<dbReference type="InterPro" id="IPR016579">
    <property type="entry name" value="Synaptogyrin"/>
</dbReference>
<gene>
    <name evidence="9" type="ORF">PLEPLA_LOCUS2028</name>
</gene>
<sequence length="248" mass="27220">MEDAGGASVYGASLAGGGFDLNKFVRQPQTIVRLLSWVFAMVVFACITTEGYINTPQSAEAKCIFNQNNSACHYAVTIGVIAFLACVAFLVLDVYLPFMSNAQERKYAVMADLGFSGAWAFLWFVCFCLLANQWGRTQDVRAIPQDAAHATIAFSFFSIATWGILAYYGLVRFRRGTTEVTLPTHAVPPSDHHTSYPPTYPPTTYNPTTYTPTSYAAYPSSMPDMPQPPPFSSKPQPQGDVGYLPPNY</sequence>
<keyword evidence="10" id="KW-1185">Reference proteome</keyword>
<evidence type="ECO:0000259" key="8">
    <source>
        <dbReference type="PROSITE" id="PS51225"/>
    </source>
</evidence>
<feature type="transmembrane region" description="Helical" evidence="6">
    <location>
        <begin position="31"/>
        <end position="53"/>
    </location>
</feature>
<reference evidence="9" key="1">
    <citation type="submission" date="2020-03" db="EMBL/GenBank/DDBJ databases">
        <authorList>
            <person name="Weist P."/>
        </authorList>
    </citation>
    <scope>NUCLEOTIDE SEQUENCE</scope>
</reference>
<dbReference type="Pfam" id="PF01284">
    <property type="entry name" value="MARVEL"/>
    <property type="match status" value="1"/>
</dbReference>
<evidence type="ECO:0000256" key="3">
    <source>
        <dbReference type="ARBA" id="ARBA00022692"/>
    </source>
</evidence>
<proteinExistence type="inferred from homology"/>
<dbReference type="EMBL" id="CADEAL010000098">
    <property type="protein sequence ID" value="CAB1414319.1"/>
    <property type="molecule type" value="Genomic_DNA"/>
</dbReference>
<comment type="subcellular location">
    <subcellularLocation>
        <location evidence="1 6">Membrane</location>
        <topology evidence="1 6">Multi-pass membrane protein</topology>
    </subcellularLocation>
</comment>
<evidence type="ECO:0000313" key="9">
    <source>
        <dbReference type="EMBL" id="CAB1414319.1"/>
    </source>
</evidence>
<feature type="compositionally biased region" description="Low complexity" evidence="7">
    <location>
        <begin position="202"/>
        <end position="224"/>
    </location>
</feature>
<comment type="caution">
    <text evidence="9">The sequence shown here is derived from an EMBL/GenBank/DDBJ whole genome shotgun (WGS) entry which is preliminary data.</text>
</comment>
<feature type="transmembrane region" description="Helical" evidence="6">
    <location>
        <begin position="108"/>
        <end position="132"/>
    </location>
</feature>
<comment type="similarity">
    <text evidence="2 6">Belongs to the synaptogyrin family.</text>
</comment>
<feature type="domain" description="MARVEL" evidence="8">
    <location>
        <begin position="24"/>
        <end position="174"/>
    </location>
</feature>
<keyword evidence="3 6" id="KW-0812">Transmembrane</keyword>
<dbReference type="PANTHER" id="PTHR10838:SF33">
    <property type="entry name" value="SYNAPTOGYRIN"/>
    <property type="match status" value="1"/>
</dbReference>
<dbReference type="InterPro" id="IPR008253">
    <property type="entry name" value="Marvel"/>
</dbReference>
<evidence type="ECO:0000256" key="2">
    <source>
        <dbReference type="ARBA" id="ARBA00010252"/>
    </source>
</evidence>
<organism evidence="9 10">
    <name type="scientific">Pleuronectes platessa</name>
    <name type="common">European plaice</name>
    <dbReference type="NCBI Taxonomy" id="8262"/>
    <lineage>
        <taxon>Eukaryota</taxon>
        <taxon>Metazoa</taxon>
        <taxon>Chordata</taxon>
        <taxon>Craniata</taxon>
        <taxon>Vertebrata</taxon>
        <taxon>Euteleostomi</taxon>
        <taxon>Actinopterygii</taxon>
        <taxon>Neopterygii</taxon>
        <taxon>Teleostei</taxon>
        <taxon>Neoteleostei</taxon>
        <taxon>Acanthomorphata</taxon>
        <taxon>Carangaria</taxon>
        <taxon>Pleuronectiformes</taxon>
        <taxon>Pleuronectoidei</taxon>
        <taxon>Pleuronectidae</taxon>
        <taxon>Pleuronectes</taxon>
    </lineage>
</organism>
<keyword evidence="5 6" id="KW-0472">Membrane</keyword>
<evidence type="ECO:0000256" key="4">
    <source>
        <dbReference type="ARBA" id="ARBA00022989"/>
    </source>
</evidence>
<name>A0A9N7Y7M3_PLEPL</name>
<feature type="transmembrane region" description="Helical" evidence="6">
    <location>
        <begin position="152"/>
        <end position="170"/>
    </location>
</feature>
<accession>A0A9N7Y7M3</accession>
<evidence type="ECO:0000313" key="10">
    <source>
        <dbReference type="Proteomes" id="UP001153269"/>
    </source>
</evidence>
<dbReference type="PANTHER" id="PTHR10838">
    <property type="entry name" value="SYNAPTOGYRIN"/>
    <property type="match status" value="1"/>
</dbReference>
<dbReference type="Proteomes" id="UP001153269">
    <property type="component" value="Unassembled WGS sequence"/>
</dbReference>
<feature type="transmembrane region" description="Helical" evidence="6">
    <location>
        <begin position="73"/>
        <end position="96"/>
    </location>
</feature>
<dbReference type="PROSITE" id="PS51225">
    <property type="entry name" value="MARVEL"/>
    <property type="match status" value="1"/>
</dbReference>
<dbReference type="GO" id="GO:0031594">
    <property type="term" value="C:neuromuscular junction"/>
    <property type="evidence" value="ECO:0007669"/>
    <property type="project" value="TreeGrafter"/>
</dbReference>
<feature type="region of interest" description="Disordered" evidence="7">
    <location>
        <begin position="184"/>
        <end position="248"/>
    </location>
</feature>
<dbReference type="AlphaFoldDB" id="A0A9N7Y7M3"/>
<evidence type="ECO:0000256" key="5">
    <source>
        <dbReference type="ARBA" id="ARBA00023136"/>
    </source>
</evidence>
<keyword evidence="4 6" id="KW-1133">Transmembrane helix</keyword>
<evidence type="ECO:0000256" key="1">
    <source>
        <dbReference type="ARBA" id="ARBA00004141"/>
    </source>
</evidence>
<dbReference type="GO" id="GO:0030672">
    <property type="term" value="C:synaptic vesicle membrane"/>
    <property type="evidence" value="ECO:0007669"/>
    <property type="project" value="TreeGrafter"/>
</dbReference>
<evidence type="ECO:0000256" key="6">
    <source>
        <dbReference type="PIRNR" id="PIRNR011282"/>
    </source>
</evidence>
<dbReference type="PIRSF" id="PIRSF011282">
    <property type="entry name" value="Synaptogyrin"/>
    <property type="match status" value="1"/>
</dbReference>